<feature type="non-terminal residue" evidence="4">
    <location>
        <position position="155"/>
    </location>
</feature>
<dbReference type="InterPro" id="IPR009057">
    <property type="entry name" value="Homeodomain-like_sf"/>
</dbReference>
<organism evidence="4">
    <name type="scientific">human gut metagenome</name>
    <dbReference type="NCBI Taxonomy" id="408170"/>
    <lineage>
        <taxon>unclassified sequences</taxon>
        <taxon>metagenomes</taxon>
        <taxon>organismal metagenomes</taxon>
    </lineage>
</organism>
<protein>
    <submittedName>
        <fullName evidence="4">Transcriptional regulator, AraC family</fullName>
    </submittedName>
</protein>
<evidence type="ECO:0000256" key="1">
    <source>
        <dbReference type="ARBA" id="ARBA00023015"/>
    </source>
</evidence>
<keyword evidence="2" id="KW-0804">Transcription</keyword>
<dbReference type="GO" id="GO:0043565">
    <property type="term" value="F:sequence-specific DNA binding"/>
    <property type="evidence" value="ECO:0007669"/>
    <property type="project" value="InterPro"/>
</dbReference>
<dbReference type="GO" id="GO:0003700">
    <property type="term" value="F:DNA-binding transcription factor activity"/>
    <property type="evidence" value="ECO:0007669"/>
    <property type="project" value="InterPro"/>
</dbReference>
<dbReference type="InterPro" id="IPR018060">
    <property type="entry name" value="HTH_AraC"/>
</dbReference>
<proteinExistence type="predicted"/>
<reference evidence="4" key="1">
    <citation type="journal article" date="2013" name="Environ. Microbiol.">
        <title>Microbiota from the distal guts of lean and obese adolescents exhibit partial functional redundancy besides clear differences in community structure.</title>
        <authorList>
            <person name="Ferrer M."/>
            <person name="Ruiz A."/>
            <person name="Lanza F."/>
            <person name="Haange S.B."/>
            <person name="Oberbach A."/>
            <person name="Till H."/>
            <person name="Bargiela R."/>
            <person name="Campoy C."/>
            <person name="Segura M.T."/>
            <person name="Richter M."/>
            <person name="von Bergen M."/>
            <person name="Seifert J."/>
            <person name="Suarez A."/>
        </authorList>
    </citation>
    <scope>NUCLEOTIDE SEQUENCE</scope>
</reference>
<sequence>MYFDPDFFTEANQNVADLFNLNLSRLPEIYFEKKDTYIAEAASGMRKTLDRLWQHYESPSAFHMKLCVLDLLHQLLDEKSISQEKALSFYTSVQVEIAKKAEQILTADLKQHIPMKQIAQQFGVSETSLKNYFRGVYGKNVSDYLRDLRMSIAEK</sequence>
<dbReference type="SUPFAM" id="SSF46689">
    <property type="entry name" value="Homeodomain-like"/>
    <property type="match status" value="1"/>
</dbReference>
<keyword evidence="1" id="KW-0805">Transcription regulation</keyword>
<dbReference type="InterPro" id="IPR053142">
    <property type="entry name" value="PchR_regulatory_protein"/>
</dbReference>
<accession>K1USK9</accession>
<evidence type="ECO:0000259" key="3">
    <source>
        <dbReference type="PROSITE" id="PS01124"/>
    </source>
</evidence>
<dbReference type="PANTHER" id="PTHR47893:SF1">
    <property type="entry name" value="REGULATORY PROTEIN PCHR"/>
    <property type="match status" value="1"/>
</dbReference>
<evidence type="ECO:0000313" key="4">
    <source>
        <dbReference type="EMBL" id="EKC81305.1"/>
    </source>
</evidence>
<dbReference type="PANTHER" id="PTHR47893">
    <property type="entry name" value="REGULATORY PROTEIN PCHR"/>
    <property type="match status" value="1"/>
</dbReference>
<dbReference type="PROSITE" id="PS01124">
    <property type="entry name" value="HTH_ARAC_FAMILY_2"/>
    <property type="match status" value="1"/>
</dbReference>
<dbReference type="AlphaFoldDB" id="K1USK9"/>
<evidence type="ECO:0000256" key="2">
    <source>
        <dbReference type="ARBA" id="ARBA00023163"/>
    </source>
</evidence>
<feature type="domain" description="HTH araC/xylS-type" evidence="3">
    <location>
        <begin position="99"/>
        <end position="155"/>
    </location>
</feature>
<dbReference type="Gene3D" id="1.10.10.60">
    <property type="entry name" value="Homeodomain-like"/>
    <property type="match status" value="1"/>
</dbReference>
<name>K1USK9_9ZZZZ</name>
<comment type="caution">
    <text evidence="4">The sequence shown here is derived from an EMBL/GenBank/DDBJ whole genome shotgun (WGS) entry which is preliminary data.</text>
</comment>
<dbReference type="EMBL" id="AJWY01000346">
    <property type="protein sequence ID" value="EKC81305.1"/>
    <property type="molecule type" value="Genomic_DNA"/>
</dbReference>
<gene>
    <name evidence="4" type="ORF">LEA_00479</name>
</gene>